<protein>
    <submittedName>
        <fullName evidence="2">Uncharacterized protein</fullName>
    </submittedName>
</protein>
<evidence type="ECO:0000256" key="1">
    <source>
        <dbReference type="SAM" id="MobiDB-lite"/>
    </source>
</evidence>
<comment type="caution">
    <text evidence="2">The sequence shown here is derived from an EMBL/GenBank/DDBJ whole genome shotgun (WGS) entry which is preliminary data.</text>
</comment>
<evidence type="ECO:0000313" key="2">
    <source>
        <dbReference type="EMBL" id="MBI6566929.1"/>
    </source>
</evidence>
<feature type="compositionally biased region" description="Low complexity" evidence="1">
    <location>
        <begin position="1"/>
        <end position="14"/>
    </location>
</feature>
<accession>A0ABS0UMV2</accession>
<dbReference type="EMBL" id="JAEILG010000057">
    <property type="protein sequence ID" value="MBI6566929.1"/>
    <property type="molecule type" value="Genomic_DNA"/>
</dbReference>
<name>A0ABS0UMV2_9PSED</name>
<dbReference type="Proteomes" id="UP000648914">
    <property type="component" value="Unassembled WGS sequence"/>
</dbReference>
<feature type="region of interest" description="Disordered" evidence="1">
    <location>
        <begin position="239"/>
        <end position="265"/>
    </location>
</feature>
<gene>
    <name evidence="2" type="ORF">YA0852_22820</name>
</gene>
<sequence>MSISMVNSSASSARSDYERSPGPALTGAAVKSLDILNAFNSPPRYFGEHYDSSSHAAVIKMMMMHFGQRPADMFKAVTRSGDTCEVVLRDGYTVQVSDTELQQVAATSRFFGNNESAISDAHFALAVFIKRKQLSNAQNGSFQGFDAVLSDSLRGETTFKVLKGLGMAGFLRQVSSEQVLASGGVGVMATGNFGACLVLDGVGHDYGRKRPVDQSYLYVLVNDQAPAVTVPAKISSVPVNLEPDRSPRPITRPGDESIPDVSTSLNHKKPEDILNGFYALEPVRPEYVGIRRMAAVIKALMIKYGQRPADVFEKVTPAGTGFDVVLKDGYSLLHISKDELKRTAEVSGYSGSDKEMLEDANFILAAFVKATQVSQPGGYPIDSFDQALSKVLSGYGLSSVFWVLGLLGRIQHVPVNDSRAKSGIGITRNFDIVVDNVKYTNGKPLPLADTDTGSVYLFINFTPDTSPLQPNRKISNLSDKPVGAKPDDIWGGFSQGDPGNCVTIAEIKAAMLRFGQHPQSIYQRITETAEGYTVTLRDSRTVRLTYEELKKARASADFRGNDEGMIKDAIFMFAVSAKVAQMTNHEWQGASYESALSELNNGEGDRAGYARLGLSAFVRRSSPQELASGVPGTLFGYRHSAVVFNGFADNYGQREKVAGSDWVRHGGEVNASKLI</sequence>
<evidence type="ECO:0000313" key="3">
    <source>
        <dbReference type="Proteomes" id="UP000648914"/>
    </source>
</evidence>
<keyword evidence="3" id="KW-1185">Reference proteome</keyword>
<dbReference type="RefSeq" id="WP_198719604.1">
    <property type="nucleotide sequence ID" value="NZ_JAEIKU010000037.1"/>
</dbReference>
<proteinExistence type="predicted"/>
<reference evidence="2 3" key="1">
    <citation type="submission" date="2020-12" db="EMBL/GenBank/DDBJ databases">
        <title>Comparative genomic insights into the epidemiology and virulence of plant pathogenic Pseudomonads from Turkey.</title>
        <authorList>
            <person name="Dillon M."/>
            <person name="Ruiz-Bedoya T."/>
            <person name="Bendalovic-Torma C."/>
            <person name="Guttman K.M."/>
            <person name="Kwak H."/>
            <person name="Middleton M.A."/>
            <person name="Wang P.W."/>
            <person name="Horuz S."/>
            <person name="Aysan Y."/>
            <person name="Guttman D.S."/>
        </authorList>
    </citation>
    <scope>NUCLEOTIDE SEQUENCE [LARGE SCALE GENOMIC DNA]</scope>
    <source>
        <strain evidence="2 3">S5_IA_2b</strain>
    </source>
</reference>
<organism evidence="2 3">
    <name type="scientific">Pseudomonas synxantha</name>
    <dbReference type="NCBI Taxonomy" id="47883"/>
    <lineage>
        <taxon>Bacteria</taxon>
        <taxon>Pseudomonadati</taxon>
        <taxon>Pseudomonadota</taxon>
        <taxon>Gammaproteobacteria</taxon>
        <taxon>Pseudomonadales</taxon>
        <taxon>Pseudomonadaceae</taxon>
        <taxon>Pseudomonas</taxon>
    </lineage>
</organism>
<feature type="region of interest" description="Disordered" evidence="1">
    <location>
        <begin position="1"/>
        <end position="22"/>
    </location>
</feature>